<protein>
    <submittedName>
        <fullName evidence="1">Uncharacterized protein</fullName>
    </submittedName>
</protein>
<gene>
    <name evidence="1" type="ORF">E2C01_033913</name>
</gene>
<proteinExistence type="predicted"/>
<organism evidence="1 2">
    <name type="scientific">Portunus trituberculatus</name>
    <name type="common">Swimming crab</name>
    <name type="synonym">Neptunus trituberculatus</name>
    <dbReference type="NCBI Taxonomy" id="210409"/>
    <lineage>
        <taxon>Eukaryota</taxon>
        <taxon>Metazoa</taxon>
        <taxon>Ecdysozoa</taxon>
        <taxon>Arthropoda</taxon>
        <taxon>Crustacea</taxon>
        <taxon>Multicrustacea</taxon>
        <taxon>Malacostraca</taxon>
        <taxon>Eumalacostraca</taxon>
        <taxon>Eucarida</taxon>
        <taxon>Decapoda</taxon>
        <taxon>Pleocyemata</taxon>
        <taxon>Brachyura</taxon>
        <taxon>Eubrachyura</taxon>
        <taxon>Portunoidea</taxon>
        <taxon>Portunidae</taxon>
        <taxon>Portuninae</taxon>
        <taxon>Portunus</taxon>
    </lineage>
</organism>
<accession>A0A5B7F479</accession>
<reference evidence="1 2" key="1">
    <citation type="submission" date="2019-05" db="EMBL/GenBank/DDBJ databases">
        <title>Another draft genome of Portunus trituberculatus and its Hox gene families provides insights of decapod evolution.</title>
        <authorList>
            <person name="Jeong J.-H."/>
            <person name="Song I."/>
            <person name="Kim S."/>
            <person name="Choi T."/>
            <person name="Kim D."/>
            <person name="Ryu S."/>
            <person name="Kim W."/>
        </authorList>
    </citation>
    <scope>NUCLEOTIDE SEQUENCE [LARGE SCALE GENOMIC DNA]</scope>
    <source>
        <tissue evidence="1">Muscle</tissue>
    </source>
</reference>
<evidence type="ECO:0000313" key="1">
    <source>
        <dbReference type="EMBL" id="MPC40357.1"/>
    </source>
</evidence>
<dbReference type="EMBL" id="VSRR010004664">
    <property type="protein sequence ID" value="MPC40357.1"/>
    <property type="molecule type" value="Genomic_DNA"/>
</dbReference>
<evidence type="ECO:0000313" key="2">
    <source>
        <dbReference type="Proteomes" id="UP000324222"/>
    </source>
</evidence>
<keyword evidence="2" id="KW-1185">Reference proteome</keyword>
<comment type="caution">
    <text evidence="1">The sequence shown here is derived from an EMBL/GenBank/DDBJ whole genome shotgun (WGS) entry which is preliminary data.</text>
</comment>
<dbReference type="Proteomes" id="UP000324222">
    <property type="component" value="Unassembled WGS sequence"/>
</dbReference>
<name>A0A5B7F479_PORTR</name>
<dbReference type="AlphaFoldDB" id="A0A5B7F479"/>
<sequence>MAGGESRECVGVLNQYTLSSWMLGSVHSLHYTPSSRRCSLRYEEQWHDSTSLQMNSCVSRRESAAAAASHLTVP</sequence>